<evidence type="ECO:0000313" key="2">
    <source>
        <dbReference type="Proteomes" id="UP001396334"/>
    </source>
</evidence>
<keyword evidence="2" id="KW-1185">Reference proteome</keyword>
<dbReference type="EMBL" id="JBBPBN010000012">
    <property type="protein sequence ID" value="KAK9027140.1"/>
    <property type="molecule type" value="Genomic_DNA"/>
</dbReference>
<name>A0ABR2SQ17_9ROSI</name>
<reference evidence="1 2" key="1">
    <citation type="journal article" date="2024" name="G3 (Bethesda)">
        <title>Genome assembly of Hibiscus sabdariffa L. provides insights into metabolisms of medicinal natural products.</title>
        <authorList>
            <person name="Kim T."/>
        </authorList>
    </citation>
    <scope>NUCLEOTIDE SEQUENCE [LARGE SCALE GENOMIC DNA]</scope>
    <source>
        <strain evidence="1">TK-2024</strain>
        <tissue evidence="1">Old leaves</tissue>
    </source>
</reference>
<gene>
    <name evidence="1" type="ORF">V6N11_066984</name>
</gene>
<evidence type="ECO:0000313" key="1">
    <source>
        <dbReference type="EMBL" id="KAK9027140.1"/>
    </source>
</evidence>
<sequence length="98" mass="11132">MDLVQLAAVFSRTNQTTRQRSSFSNMVHTMILASGFRFLSMLEPEPEPVSFMGSNTETNVPCECYQGSEWDLRRFIGFTKTPFLHSRVANLTSIHALN</sequence>
<accession>A0ABR2SQ17</accession>
<organism evidence="1 2">
    <name type="scientific">Hibiscus sabdariffa</name>
    <name type="common">roselle</name>
    <dbReference type="NCBI Taxonomy" id="183260"/>
    <lineage>
        <taxon>Eukaryota</taxon>
        <taxon>Viridiplantae</taxon>
        <taxon>Streptophyta</taxon>
        <taxon>Embryophyta</taxon>
        <taxon>Tracheophyta</taxon>
        <taxon>Spermatophyta</taxon>
        <taxon>Magnoliopsida</taxon>
        <taxon>eudicotyledons</taxon>
        <taxon>Gunneridae</taxon>
        <taxon>Pentapetalae</taxon>
        <taxon>rosids</taxon>
        <taxon>malvids</taxon>
        <taxon>Malvales</taxon>
        <taxon>Malvaceae</taxon>
        <taxon>Malvoideae</taxon>
        <taxon>Hibiscus</taxon>
    </lineage>
</organism>
<proteinExistence type="predicted"/>
<comment type="caution">
    <text evidence="1">The sequence shown here is derived from an EMBL/GenBank/DDBJ whole genome shotgun (WGS) entry which is preliminary data.</text>
</comment>
<dbReference type="Proteomes" id="UP001396334">
    <property type="component" value="Unassembled WGS sequence"/>
</dbReference>
<protein>
    <submittedName>
        <fullName evidence="1">Uncharacterized protein</fullName>
    </submittedName>
</protein>